<name>A0ACB9N254_9MYRT</name>
<evidence type="ECO:0000313" key="2">
    <source>
        <dbReference type="Proteomes" id="UP001057402"/>
    </source>
</evidence>
<comment type="caution">
    <text evidence="1">The sequence shown here is derived from an EMBL/GenBank/DDBJ whole genome shotgun (WGS) entry which is preliminary data.</text>
</comment>
<keyword evidence="2" id="KW-1185">Reference proteome</keyword>
<proteinExistence type="predicted"/>
<evidence type="ECO:0000313" key="1">
    <source>
        <dbReference type="EMBL" id="KAI4330225.1"/>
    </source>
</evidence>
<dbReference type="EMBL" id="CM042887">
    <property type="protein sequence ID" value="KAI4330225.1"/>
    <property type="molecule type" value="Genomic_DNA"/>
</dbReference>
<reference evidence="2" key="1">
    <citation type="journal article" date="2023" name="Front. Plant Sci.">
        <title>Chromosomal-level genome assembly of Melastoma candidum provides insights into trichome evolution.</title>
        <authorList>
            <person name="Zhong Y."/>
            <person name="Wu W."/>
            <person name="Sun C."/>
            <person name="Zou P."/>
            <person name="Liu Y."/>
            <person name="Dai S."/>
            <person name="Zhou R."/>
        </authorList>
    </citation>
    <scope>NUCLEOTIDE SEQUENCE [LARGE SCALE GENOMIC DNA]</scope>
</reference>
<sequence length="157" mass="17015">MPPPTPFSAFLRRLTTAAPETQTQKLERIADELISLTRLERYDYSILFRLKMGLNNYGPAVVASPSSSSPAGKSSSSSSAAAAAEEKMVFDVKLEKYDAASKIKVIKEVRGFTDLGLKEAKDLVEKVPAVVKKGVTKEEGNAILEKLKQLGATVVLE</sequence>
<protein>
    <submittedName>
        <fullName evidence="1">Uncharacterized protein</fullName>
    </submittedName>
</protein>
<organism evidence="1 2">
    <name type="scientific">Melastoma candidum</name>
    <dbReference type="NCBI Taxonomy" id="119954"/>
    <lineage>
        <taxon>Eukaryota</taxon>
        <taxon>Viridiplantae</taxon>
        <taxon>Streptophyta</taxon>
        <taxon>Embryophyta</taxon>
        <taxon>Tracheophyta</taxon>
        <taxon>Spermatophyta</taxon>
        <taxon>Magnoliopsida</taxon>
        <taxon>eudicotyledons</taxon>
        <taxon>Gunneridae</taxon>
        <taxon>Pentapetalae</taxon>
        <taxon>rosids</taxon>
        <taxon>malvids</taxon>
        <taxon>Myrtales</taxon>
        <taxon>Melastomataceae</taxon>
        <taxon>Melastomatoideae</taxon>
        <taxon>Melastomateae</taxon>
        <taxon>Melastoma</taxon>
    </lineage>
</organism>
<accession>A0ACB9N254</accession>
<gene>
    <name evidence="1" type="ORF">MLD38_028526</name>
</gene>
<dbReference type="Proteomes" id="UP001057402">
    <property type="component" value="Chromosome 8"/>
</dbReference>